<evidence type="ECO:0000256" key="6">
    <source>
        <dbReference type="SAM" id="MobiDB-lite"/>
    </source>
</evidence>
<dbReference type="InterPro" id="IPR004839">
    <property type="entry name" value="Aminotransferase_I/II_large"/>
</dbReference>
<keyword evidence="4" id="KW-0238">DNA-binding</keyword>
<protein>
    <submittedName>
        <fullName evidence="8">GntR family transcriptional regulator</fullName>
    </submittedName>
</protein>
<dbReference type="AlphaFoldDB" id="A0A5E4ZAD7"/>
<dbReference type="CDD" id="cd07377">
    <property type="entry name" value="WHTH_GntR"/>
    <property type="match status" value="1"/>
</dbReference>
<evidence type="ECO:0000256" key="1">
    <source>
        <dbReference type="ARBA" id="ARBA00005384"/>
    </source>
</evidence>
<dbReference type="Pfam" id="PF00392">
    <property type="entry name" value="GntR"/>
    <property type="match status" value="1"/>
</dbReference>
<dbReference type="Gene3D" id="3.40.640.10">
    <property type="entry name" value="Type I PLP-dependent aspartate aminotransferase-like (Major domain)"/>
    <property type="match status" value="1"/>
</dbReference>
<keyword evidence="2" id="KW-0663">Pyridoxal phosphate</keyword>
<dbReference type="PANTHER" id="PTHR46577:SF1">
    <property type="entry name" value="HTH-TYPE TRANSCRIPTIONAL REGULATORY PROTEIN GABR"/>
    <property type="match status" value="1"/>
</dbReference>
<dbReference type="InterPro" id="IPR051446">
    <property type="entry name" value="HTH_trans_reg/aminotransferase"/>
</dbReference>
<evidence type="ECO:0000256" key="3">
    <source>
        <dbReference type="ARBA" id="ARBA00023015"/>
    </source>
</evidence>
<organism evidence="8 9">
    <name type="scientific">Pandoraea horticolens</name>
    <dbReference type="NCBI Taxonomy" id="2508298"/>
    <lineage>
        <taxon>Bacteria</taxon>
        <taxon>Pseudomonadati</taxon>
        <taxon>Pseudomonadota</taxon>
        <taxon>Betaproteobacteria</taxon>
        <taxon>Burkholderiales</taxon>
        <taxon>Burkholderiaceae</taxon>
        <taxon>Pandoraea</taxon>
    </lineage>
</organism>
<dbReference type="InterPro" id="IPR015424">
    <property type="entry name" value="PyrdxlP-dep_Trfase"/>
</dbReference>
<dbReference type="GO" id="GO:0030170">
    <property type="term" value="F:pyridoxal phosphate binding"/>
    <property type="evidence" value="ECO:0007669"/>
    <property type="project" value="InterPro"/>
</dbReference>
<keyword evidence="9" id="KW-1185">Reference proteome</keyword>
<dbReference type="SUPFAM" id="SSF53383">
    <property type="entry name" value="PLP-dependent transferases"/>
    <property type="match status" value="1"/>
</dbReference>
<evidence type="ECO:0000313" key="8">
    <source>
        <dbReference type="EMBL" id="VVE57375.1"/>
    </source>
</evidence>
<keyword evidence="5" id="KW-0804">Transcription</keyword>
<feature type="domain" description="HTH gntR-type" evidence="7">
    <location>
        <begin position="32"/>
        <end position="100"/>
    </location>
</feature>
<evidence type="ECO:0000256" key="4">
    <source>
        <dbReference type="ARBA" id="ARBA00023125"/>
    </source>
</evidence>
<feature type="compositionally biased region" description="Low complexity" evidence="6">
    <location>
        <begin position="102"/>
        <end position="114"/>
    </location>
</feature>
<name>A0A5E4ZAD7_9BURK</name>
<accession>A0A5E4ZAD7</accession>
<sequence>MLVPLSDKLCLIKHGEFMEALVIDLDNSSPSEGKADAIRRAIECAILEDRLKPGDTLPTVRALADSLGINKNTVAVAYRQLRDGGLISGEGRQGSTVRRHASAAGARDAAGRAAQTRFVRDGNPDVALLPDEAEVHEAMARMSVEPRLYGEHRNDDAFVDWARKQFIDDRIEVSGGIFVSAGALDLIERALIVSGIRAGDRVAVEDPGYISVHSLVRSMGIDAVPLALDPAGIVPASLRKALKAGVKAVISTSRAHNPTGVVTSRARASELEKMVSGNSDVLFIDDDHTNLLNLAPYHSWHTGVRRWLTVRSLSKALGPDYRIAFSTGDAQTVQRLEERQSVGMGWVSTLVQRLVFELVTTGSVQKKIAAAGIAYRERHQLLTAALKKRGFDVLPGAGLNVWVPLQNELEVAQRLFAAGWLVRAGHEFCLEGQQGIRVTAARMTPAETLDFVEALVRVCQTTSSTLSA</sequence>
<dbReference type="SUPFAM" id="SSF46785">
    <property type="entry name" value="Winged helix' DNA-binding domain"/>
    <property type="match status" value="1"/>
</dbReference>
<feature type="region of interest" description="Disordered" evidence="6">
    <location>
        <begin position="92"/>
        <end position="114"/>
    </location>
</feature>
<dbReference type="SMART" id="SM00345">
    <property type="entry name" value="HTH_GNTR"/>
    <property type="match status" value="1"/>
</dbReference>
<gene>
    <name evidence="8" type="ORF">PHO31112_05187</name>
</gene>
<keyword evidence="3" id="KW-0805">Transcription regulation</keyword>
<proteinExistence type="inferred from homology"/>
<dbReference type="EMBL" id="CABPSM010000027">
    <property type="protein sequence ID" value="VVE57375.1"/>
    <property type="molecule type" value="Genomic_DNA"/>
</dbReference>
<dbReference type="CDD" id="cd00609">
    <property type="entry name" value="AAT_like"/>
    <property type="match status" value="1"/>
</dbReference>
<dbReference type="GO" id="GO:0003677">
    <property type="term" value="F:DNA binding"/>
    <property type="evidence" value="ECO:0007669"/>
    <property type="project" value="UniProtKB-KW"/>
</dbReference>
<dbReference type="InterPro" id="IPR015421">
    <property type="entry name" value="PyrdxlP-dep_Trfase_major"/>
</dbReference>
<dbReference type="PROSITE" id="PS50949">
    <property type="entry name" value="HTH_GNTR"/>
    <property type="match status" value="1"/>
</dbReference>
<dbReference type="InterPro" id="IPR036390">
    <property type="entry name" value="WH_DNA-bd_sf"/>
</dbReference>
<dbReference type="Pfam" id="PF00155">
    <property type="entry name" value="Aminotran_1_2"/>
    <property type="match status" value="1"/>
</dbReference>
<evidence type="ECO:0000256" key="2">
    <source>
        <dbReference type="ARBA" id="ARBA00022898"/>
    </source>
</evidence>
<evidence type="ECO:0000313" key="9">
    <source>
        <dbReference type="Proteomes" id="UP000343317"/>
    </source>
</evidence>
<evidence type="ECO:0000259" key="7">
    <source>
        <dbReference type="PROSITE" id="PS50949"/>
    </source>
</evidence>
<dbReference type="PANTHER" id="PTHR46577">
    <property type="entry name" value="HTH-TYPE TRANSCRIPTIONAL REGULATORY PROTEIN GABR"/>
    <property type="match status" value="1"/>
</dbReference>
<dbReference type="InterPro" id="IPR000524">
    <property type="entry name" value="Tscrpt_reg_HTH_GntR"/>
</dbReference>
<dbReference type="InterPro" id="IPR036388">
    <property type="entry name" value="WH-like_DNA-bd_sf"/>
</dbReference>
<dbReference type="Gene3D" id="1.10.10.10">
    <property type="entry name" value="Winged helix-like DNA-binding domain superfamily/Winged helix DNA-binding domain"/>
    <property type="match status" value="1"/>
</dbReference>
<evidence type="ECO:0000256" key="5">
    <source>
        <dbReference type="ARBA" id="ARBA00023163"/>
    </source>
</evidence>
<reference evidence="8 9" key="1">
    <citation type="submission" date="2019-08" db="EMBL/GenBank/DDBJ databases">
        <authorList>
            <person name="Peeters C."/>
        </authorList>
    </citation>
    <scope>NUCLEOTIDE SEQUENCE [LARGE SCALE GENOMIC DNA]</scope>
    <source>
        <strain evidence="8 9">LMG 31112</strain>
    </source>
</reference>
<comment type="similarity">
    <text evidence="1">In the C-terminal section; belongs to the class-I pyridoxal-phosphate-dependent aminotransferase family.</text>
</comment>
<dbReference type="Proteomes" id="UP000343317">
    <property type="component" value="Unassembled WGS sequence"/>
</dbReference>
<dbReference type="GO" id="GO:0003700">
    <property type="term" value="F:DNA-binding transcription factor activity"/>
    <property type="evidence" value="ECO:0007669"/>
    <property type="project" value="InterPro"/>
</dbReference>